<keyword evidence="3" id="KW-1185">Reference proteome</keyword>
<dbReference type="AlphaFoldDB" id="A0A6A6UG42"/>
<dbReference type="PANTHER" id="PTHR42085:SF2">
    <property type="entry name" value="F-BOX DOMAIN-CONTAINING PROTEIN"/>
    <property type="match status" value="1"/>
</dbReference>
<reference evidence="2" key="1">
    <citation type="journal article" date="2020" name="Stud. Mycol.">
        <title>101 Dothideomycetes genomes: a test case for predicting lifestyles and emergence of pathogens.</title>
        <authorList>
            <person name="Haridas S."/>
            <person name="Albert R."/>
            <person name="Binder M."/>
            <person name="Bloem J."/>
            <person name="Labutti K."/>
            <person name="Salamov A."/>
            <person name="Andreopoulos B."/>
            <person name="Baker S."/>
            <person name="Barry K."/>
            <person name="Bills G."/>
            <person name="Bluhm B."/>
            <person name="Cannon C."/>
            <person name="Castanera R."/>
            <person name="Culley D."/>
            <person name="Daum C."/>
            <person name="Ezra D."/>
            <person name="Gonzalez J."/>
            <person name="Henrissat B."/>
            <person name="Kuo A."/>
            <person name="Liang C."/>
            <person name="Lipzen A."/>
            <person name="Lutzoni F."/>
            <person name="Magnuson J."/>
            <person name="Mondo S."/>
            <person name="Nolan M."/>
            <person name="Ohm R."/>
            <person name="Pangilinan J."/>
            <person name="Park H.-J."/>
            <person name="Ramirez L."/>
            <person name="Alfaro M."/>
            <person name="Sun H."/>
            <person name="Tritt A."/>
            <person name="Yoshinaga Y."/>
            <person name="Zwiers L.-H."/>
            <person name="Turgeon B."/>
            <person name="Goodwin S."/>
            <person name="Spatafora J."/>
            <person name="Crous P."/>
            <person name="Grigoriev I."/>
        </authorList>
    </citation>
    <scope>NUCLEOTIDE SEQUENCE</scope>
    <source>
        <strain evidence="2">CBS 115976</strain>
    </source>
</reference>
<gene>
    <name evidence="2" type="ORF">BT63DRAFT_423392</name>
</gene>
<evidence type="ECO:0000313" key="3">
    <source>
        <dbReference type="Proteomes" id="UP000799302"/>
    </source>
</evidence>
<sequence length="548" mass="63314">MTNQPLPPSLDPFASNTSAASLFDLPVPYLQNIIPPEIRLLIFRYLLVRAKDCVLTPQMFYKSLFPRRPYWYPSTSLPYYDFEIRQVPPKQQLLYPQVLATCHQFYDEGYGILYSQNSFQYLWGDGKQMFSGHLPPHGNTSLRLKALWSINHLVFRNAWLVRDFGDITVGFGSFFPNVKTVTLYLDTYNALEGSDLQIPDPIADFDDDDVEEFGEEFVGEHPRKWDDSLRLTIDKLRKSFPALKHLEVGFDLGRCRCRSLYMLRYPLAREHLPDSCDKHFLEFRLNDYYAWLWAHQLPPRAPPMAKDIDSLDDKNSGESITALQKHVNPADEGDSTTETLDDDVVTITPNINSRNQVHDEQGYATQLWRHRMVPLATDRLFEGPVDAIDRAYGVRSTEYFNNNTNHRGDEADTESSNQHLDNSSRADCSKSTTEVISTPTSTCIAAHSNIDPTYHAHMKEGYASHPRAAYPLPLNFRIHHERMRHIRETLGEEKDNWEWSFSTHTSWRHPPRVLIQMRFVQSMEPVTKVVCSVTGDWGQQSHVEELEL</sequence>
<evidence type="ECO:0000256" key="1">
    <source>
        <dbReference type="SAM" id="MobiDB-lite"/>
    </source>
</evidence>
<dbReference type="Proteomes" id="UP000799302">
    <property type="component" value="Unassembled WGS sequence"/>
</dbReference>
<accession>A0A6A6UG42</accession>
<organism evidence="2 3">
    <name type="scientific">Microthyrium microscopicum</name>
    <dbReference type="NCBI Taxonomy" id="703497"/>
    <lineage>
        <taxon>Eukaryota</taxon>
        <taxon>Fungi</taxon>
        <taxon>Dikarya</taxon>
        <taxon>Ascomycota</taxon>
        <taxon>Pezizomycotina</taxon>
        <taxon>Dothideomycetes</taxon>
        <taxon>Dothideomycetes incertae sedis</taxon>
        <taxon>Microthyriales</taxon>
        <taxon>Microthyriaceae</taxon>
        <taxon>Microthyrium</taxon>
    </lineage>
</organism>
<name>A0A6A6UG42_9PEZI</name>
<dbReference type="EMBL" id="MU004233">
    <property type="protein sequence ID" value="KAF2671162.1"/>
    <property type="molecule type" value="Genomic_DNA"/>
</dbReference>
<evidence type="ECO:0008006" key="4">
    <source>
        <dbReference type="Google" id="ProtNLM"/>
    </source>
</evidence>
<evidence type="ECO:0000313" key="2">
    <source>
        <dbReference type="EMBL" id="KAF2671162.1"/>
    </source>
</evidence>
<proteinExistence type="predicted"/>
<dbReference type="OrthoDB" id="2951834at2759"/>
<dbReference type="InterPro" id="IPR038883">
    <property type="entry name" value="AN11006-like"/>
</dbReference>
<protein>
    <recommendedName>
        <fullName evidence="4">F-box domain-containing protein</fullName>
    </recommendedName>
</protein>
<feature type="region of interest" description="Disordered" evidence="1">
    <location>
        <begin position="400"/>
        <end position="432"/>
    </location>
</feature>
<dbReference type="PANTHER" id="PTHR42085">
    <property type="entry name" value="F-BOX DOMAIN-CONTAINING PROTEIN"/>
    <property type="match status" value="1"/>
</dbReference>